<dbReference type="OrthoDB" id="5545019at2759"/>
<dbReference type="GO" id="GO:0016491">
    <property type="term" value="F:oxidoreductase activity"/>
    <property type="evidence" value="ECO:0007669"/>
    <property type="project" value="UniProtKB-KW"/>
</dbReference>
<gene>
    <name evidence="3" type="ORF">GMRT_14914</name>
</gene>
<accession>A0A4Z1SPJ5</accession>
<dbReference type="CDD" id="cd05233">
    <property type="entry name" value="SDR_c"/>
    <property type="match status" value="1"/>
</dbReference>
<dbReference type="AlphaFoldDB" id="A0A4Z1SPJ5"/>
<evidence type="ECO:0000256" key="1">
    <source>
        <dbReference type="ARBA" id="ARBA00006484"/>
    </source>
</evidence>
<dbReference type="Proteomes" id="UP000315496">
    <property type="component" value="Chromosome 3"/>
</dbReference>
<evidence type="ECO:0000313" key="4">
    <source>
        <dbReference type="Proteomes" id="UP000315496"/>
    </source>
</evidence>
<proteinExistence type="inferred from homology"/>
<dbReference type="Pfam" id="PF00106">
    <property type="entry name" value="adh_short"/>
    <property type="match status" value="1"/>
</dbReference>
<dbReference type="PANTHER" id="PTHR42901:SF1">
    <property type="entry name" value="ALCOHOL DEHYDROGENASE"/>
    <property type="match status" value="1"/>
</dbReference>
<keyword evidence="2" id="KW-0560">Oxidoreductase</keyword>
<dbReference type="SUPFAM" id="SSF51735">
    <property type="entry name" value="NAD(P)-binding Rossmann-fold domains"/>
    <property type="match status" value="1"/>
</dbReference>
<dbReference type="InterPro" id="IPR036291">
    <property type="entry name" value="NAD(P)-bd_dom_sf"/>
</dbReference>
<sequence>MFFISVLSILGVAAFFVHRRRLDLRRRYASRYAVVTGATGGVGQALCDELIKQGFRIISISRSAGDGHTTPSVLGLSYNLDGSETTPFAERFSAFLKQHGIDQLEIGFVAHVAGYGEFCRFEETTLAHKRSLINCNLVLPIELSDYFYKGFAQRGKRGDRSAMVFISSCLALHPGPHFALYHTTKAAISALASALYIEGASLGIDILAVHPGTIRGSGFFRRPEMHMDKLPSSRRLGHTWLLSSTPADVVRVITRYLGLCCHVHTGPTAYATVLLHALVPKSLVCHVLSFPHRLTRRSSELAQ</sequence>
<dbReference type="EMBL" id="VDLU01000003">
    <property type="protein sequence ID" value="TNJ27744.1"/>
    <property type="molecule type" value="Genomic_DNA"/>
</dbReference>
<dbReference type="Gene3D" id="3.40.50.720">
    <property type="entry name" value="NAD(P)-binding Rossmann-like Domain"/>
    <property type="match status" value="1"/>
</dbReference>
<evidence type="ECO:0000256" key="2">
    <source>
        <dbReference type="ARBA" id="ARBA00023002"/>
    </source>
</evidence>
<dbReference type="PRINTS" id="PR00081">
    <property type="entry name" value="GDHRDH"/>
</dbReference>
<organism evidence="3 4">
    <name type="scientific">Giardia muris</name>
    <dbReference type="NCBI Taxonomy" id="5742"/>
    <lineage>
        <taxon>Eukaryota</taxon>
        <taxon>Metamonada</taxon>
        <taxon>Diplomonadida</taxon>
        <taxon>Hexamitidae</taxon>
        <taxon>Giardiinae</taxon>
        <taxon>Giardia</taxon>
    </lineage>
</organism>
<dbReference type="PANTHER" id="PTHR42901">
    <property type="entry name" value="ALCOHOL DEHYDROGENASE"/>
    <property type="match status" value="1"/>
</dbReference>
<reference evidence="3 4" key="1">
    <citation type="submission" date="2019-05" db="EMBL/GenBank/DDBJ databases">
        <title>The compact genome of Giardia muris reveals important steps in the evolution of intestinal protozoan parasites.</title>
        <authorList>
            <person name="Xu F."/>
            <person name="Jimenez-Gonzalez A."/>
            <person name="Einarsson E."/>
            <person name="Astvaldsson A."/>
            <person name="Peirasmaki D."/>
            <person name="Eckmann L."/>
            <person name="Andersson J.O."/>
            <person name="Svard S.G."/>
            <person name="Jerlstrom-Hultqvist J."/>
        </authorList>
    </citation>
    <scope>NUCLEOTIDE SEQUENCE [LARGE SCALE GENOMIC DNA]</scope>
    <source>
        <strain evidence="3 4">Roberts-Thomson</strain>
    </source>
</reference>
<name>A0A4Z1SPJ5_GIAMU</name>
<evidence type="ECO:0000313" key="3">
    <source>
        <dbReference type="EMBL" id="TNJ27744.1"/>
    </source>
</evidence>
<protein>
    <submittedName>
        <fullName evidence="3">Putative Reductase</fullName>
    </submittedName>
</protein>
<dbReference type="InterPro" id="IPR002347">
    <property type="entry name" value="SDR_fam"/>
</dbReference>
<keyword evidence="4" id="KW-1185">Reference proteome</keyword>
<comment type="caution">
    <text evidence="3">The sequence shown here is derived from an EMBL/GenBank/DDBJ whole genome shotgun (WGS) entry which is preliminary data.</text>
</comment>
<dbReference type="VEuPathDB" id="GiardiaDB:GMRT_14914"/>
<comment type="similarity">
    <text evidence="1">Belongs to the short-chain dehydrogenases/reductases (SDR) family.</text>
</comment>